<gene>
    <name evidence="1" type="ORF">QVD17_17614</name>
</gene>
<evidence type="ECO:0000313" key="1">
    <source>
        <dbReference type="EMBL" id="KAK1428774.1"/>
    </source>
</evidence>
<accession>A0AAD8KSK5</accession>
<proteinExistence type="predicted"/>
<sequence length="80" mass="8914">MNKTMSQPRRGQIKRKIVIEIVNSVVYAASMATNMMMKKKRIKTETYDSSTCMSSPVSSSDADLISDEVSGSDLFDLLFV</sequence>
<evidence type="ECO:0000313" key="2">
    <source>
        <dbReference type="Proteomes" id="UP001229421"/>
    </source>
</evidence>
<keyword evidence="2" id="KW-1185">Reference proteome</keyword>
<dbReference type="Proteomes" id="UP001229421">
    <property type="component" value="Unassembled WGS sequence"/>
</dbReference>
<organism evidence="1 2">
    <name type="scientific">Tagetes erecta</name>
    <name type="common">African marigold</name>
    <dbReference type="NCBI Taxonomy" id="13708"/>
    <lineage>
        <taxon>Eukaryota</taxon>
        <taxon>Viridiplantae</taxon>
        <taxon>Streptophyta</taxon>
        <taxon>Embryophyta</taxon>
        <taxon>Tracheophyta</taxon>
        <taxon>Spermatophyta</taxon>
        <taxon>Magnoliopsida</taxon>
        <taxon>eudicotyledons</taxon>
        <taxon>Gunneridae</taxon>
        <taxon>Pentapetalae</taxon>
        <taxon>asterids</taxon>
        <taxon>campanulids</taxon>
        <taxon>Asterales</taxon>
        <taxon>Asteraceae</taxon>
        <taxon>Asteroideae</taxon>
        <taxon>Heliantheae alliance</taxon>
        <taxon>Tageteae</taxon>
        <taxon>Tagetes</taxon>
    </lineage>
</organism>
<dbReference type="AlphaFoldDB" id="A0AAD8KSK5"/>
<protein>
    <submittedName>
        <fullName evidence="1">Uncharacterized protein</fullName>
    </submittedName>
</protein>
<dbReference type="EMBL" id="JAUHHV010000004">
    <property type="protein sequence ID" value="KAK1428774.1"/>
    <property type="molecule type" value="Genomic_DNA"/>
</dbReference>
<reference evidence="1" key="1">
    <citation type="journal article" date="2023" name="bioRxiv">
        <title>Improved chromosome-level genome assembly for marigold (Tagetes erecta).</title>
        <authorList>
            <person name="Jiang F."/>
            <person name="Yuan L."/>
            <person name="Wang S."/>
            <person name="Wang H."/>
            <person name="Xu D."/>
            <person name="Wang A."/>
            <person name="Fan W."/>
        </authorList>
    </citation>
    <scope>NUCLEOTIDE SEQUENCE</scope>
    <source>
        <strain evidence="1">WSJ</strain>
        <tissue evidence="1">Leaf</tissue>
    </source>
</reference>
<name>A0AAD8KSK5_TARER</name>
<comment type="caution">
    <text evidence="1">The sequence shown here is derived from an EMBL/GenBank/DDBJ whole genome shotgun (WGS) entry which is preliminary data.</text>
</comment>